<gene>
    <name evidence="11" type="ORF">H4K34_17260</name>
</gene>
<dbReference type="PANTHER" id="PTHR43047:SF72">
    <property type="entry name" value="OSMOSENSING HISTIDINE PROTEIN KINASE SLN1"/>
    <property type="match status" value="1"/>
</dbReference>
<dbReference type="InterPro" id="IPR001789">
    <property type="entry name" value="Sig_transdc_resp-reg_receiver"/>
</dbReference>
<dbReference type="FunFam" id="3.30.565.10:FF:000010">
    <property type="entry name" value="Sensor histidine kinase RcsC"/>
    <property type="match status" value="1"/>
</dbReference>
<proteinExistence type="predicted"/>
<dbReference type="PROSITE" id="PS50110">
    <property type="entry name" value="RESPONSE_REGULATORY"/>
    <property type="match status" value="1"/>
</dbReference>
<evidence type="ECO:0000256" key="7">
    <source>
        <dbReference type="SAM" id="Coils"/>
    </source>
</evidence>
<feature type="domain" description="Response regulatory" evidence="10">
    <location>
        <begin position="612"/>
        <end position="730"/>
    </location>
</feature>
<dbReference type="InterPro" id="IPR005467">
    <property type="entry name" value="His_kinase_dom"/>
</dbReference>
<dbReference type="Proteomes" id="UP000516305">
    <property type="component" value="Chromosome"/>
</dbReference>
<keyword evidence="8" id="KW-1133">Transmembrane helix</keyword>
<keyword evidence="12" id="KW-1185">Reference proteome</keyword>
<evidence type="ECO:0000256" key="5">
    <source>
        <dbReference type="ARBA" id="ARBA00022777"/>
    </source>
</evidence>
<evidence type="ECO:0000313" key="11">
    <source>
        <dbReference type="EMBL" id="QNR24096.1"/>
    </source>
</evidence>
<reference evidence="11 12" key="1">
    <citation type="submission" date="2020-08" db="EMBL/GenBank/DDBJ databases">
        <title>Croceimicrobium hydrocarbonivorans gen. nov., sp. nov., a novel marine bacterium isolated from a bacterial consortium that degrades polyethylene terephthalate.</title>
        <authorList>
            <person name="Liu R."/>
        </authorList>
    </citation>
    <scope>NUCLEOTIDE SEQUENCE [LARGE SCALE GENOMIC DNA]</scope>
    <source>
        <strain evidence="11 12">A20-9</strain>
    </source>
</reference>
<dbReference type="GO" id="GO:0005886">
    <property type="term" value="C:plasma membrane"/>
    <property type="evidence" value="ECO:0007669"/>
    <property type="project" value="TreeGrafter"/>
</dbReference>
<dbReference type="InterPro" id="IPR004358">
    <property type="entry name" value="Sig_transdc_His_kin-like_C"/>
</dbReference>
<evidence type="ECO:0000256" key="2">
    <source>
        <dbReference type="ARBA" id="ARBA00012438"/>
    </source>
</evidence>
<keyword evidence="7" id="KW-0175">Coiled coil</keyword>
<protein>
    <recommendedName>
        <fullName evidence="2">histidine kinase</fullName>
        <ecNumber evidence="2">2.7.13.3</ecNumber>
    </recommendedName>
</protein>
<dbReference type="GO" id="GO:0009927">
    <property type="term" value="F:histidine phosphotransfer kinase activity"/>
    <property type="evidence" value="ECO:0007669"/>
    <property type="project" value="TreeGrafter"/>
</dbReference>
<evidence type="ECO:0000256" key="8">
    <source>
        <dbReference type="SAM" id="Phobius"/>
    </source>
</evidence>
<keyword evidence="5" id="KW-0418">Kinase</keyword>
<dbReference type="SUPFAM" id="SSF55874">
    <property type="entry name" value="ATPase domain of HSP90 chaperone/DNA topoisomerase II/histidine kinase"/>
    <property type="match status" value="1"/>
</dbReference>
<evidence type="ECO:0000256" key="4">
    <source>
        <dbReference type="ARBA" id="ARBA00022679"/>
    </source>
</evidence>
<dbReference type="CDD" id="cd00082">
    <property type="entry name" value="HisKA"/>
    <property type="match status" value="1"/>
</dbReference>
<dbReference type="GO" id="GO:0000155">
    <property type="term" value="F:phosphorelay sensor kinase activity"/>
    <property type="evidence" value="ECO:0007669"/>
    <property type="project" value="InterPro"/>
</dbReference>
<dbReference type="PRINTS" id="PR00344">
    <property type="entry name" value="BCTRLSENSOR"/>
</dbReference>
<dbReference type="KEGG" id="chyd:H4K34_17260"/>
<organism evidence="11 12">
    <name type="scientific">Croceimicrobium hydrocarbonivorans</name>
    <dbReference type="NCBI Taxonomy" id="2761580"/>
    <lineage>
        <taxon>Bacteria</taxon>
        <taxon>Pseudomonadati</taxon>
        <taxon>Bacteroidota</taxon>
        <taxon>Flavobacteriia</taxon>
        <taxon>Flavobacteriales</taxon>
        <taxon>Owenweeksiaceae</taxon>
        <taxon>Croceimicrobium</taxon>
    </lineage>
</organism>
<dbReference type="InterPro" id="IPR011006">
    <property type="entry name" value="CheY-like_superfamily"/>
</dbReference>
<dbReference type="RefSeq" id="WP_210758630.1">
    <property type="nucleotide sequence ID" value="NZ_CP060139.1"/>
</dbReference>
<evidence type="ECO:0000259" key="9">
    <source>
        <dbReference type="PROSITE" id="PS50109"/>
    </source>
</evidence>
<dbReference type="Pfam" id="PF00512">
    <property type="entry name" value="HisKA"/>
    <property type="match status" value="1"/>
</dbReference>
<dbReference type="Gene3D" id="3.40.50.2300">
    <property type="match status" value="1"/>
</dbReference>
<sequence length="736" mass="84418">MFKTLQFRILRGFIIIMALFVFWGFAYHLFDTRREDLNALINQSREIQRKQLFNIQNFQLFQLLGYKDTVLYQSGKQEYLEVFRSNTLDLKKEVKELQSWAIAEDLPYQKLALLEESLNRLNDSVAKLSSLYIQRGFKDFGLEGQMREAIHLIEEEELLPPELYLSFRRHEKDFINRNQWEYVKLFNKQYQRLLREMEIIPGSRLDSLLSAYRLAFNQFAAVQAQISLEGKKGLVETIANMNTDLEAEFDLALSGINKELNALQTQVDKLINILGVLMILLILIYSYSLSRRISGDLKEFGDALRKYTSSDFKTRGLFKDLKSGTLEVQELLEDFRKMNQKLQASLTELKLAARKSERTAKVKSYFLANMSHEIRTPLNGVLGMIHLLKDTHDPAQRAEYMRTIEFSAEHLGDLVNMILDFSKIDAGKMELNPQSMNLEEVIHNLVQMFRFKAEENHNKLILDQDSALEHLIIADSLRLQQIFINLISNALKFTKDGEVRIIIRELSTDNEATCKLYFAVQDSGIGIPEKKLKSLFDAYSQTDRSIQKEFGGTGLGLAITHELIKLMGSQLEVKSRIAIGSTFSFSLEFPKGSAKLNDLDNPYQSPSHLSQKVLVAEDNEVNQKVLGLLLERQGLNVHLVKNGKEALEAYVGEDFGLILMDLQMPIMDGLEATREIIASAKYQSRPCPIVAVTANAFEEDKREALLMGCQDFIPKPIKPDELHRVLRKYLILNSLS</sequence>
<keyword evidence="8" id="KW-0812">Transmembrane</keyword>
<comment type="catalytic activity">
    <reaction evidence="1">
        <text>ATP + protein L-histidine = ADP + protein N-phospho-L-histidine.</text>
        <dbReference type="EC" id="2.7.13.3"/>
    </reaction>
</comment>
<dbReference type="AlphaFoldDB" id="A0A7H0VEE8"/>
<keyword evidence="4" id="KW-0808">Transferase</keyword>
<dbReference type="InterPro" id="IPR003594">
    <property type="entry name" value="HATPase_dom"/>
</dbReference>
<dbReference type="SMART" id="SM00388">
    <property type="entry name" value="HisKA"/>
    <property type="match status" value="1"/>
</dbReference>
<evidence type="ECO:0000256" key="6">
    <source>
        <dbReference type="PROSITE-ProRule" id="PRU00169"/>
    </source>
</evidence>
<evidence type="ECO:0000256" key="3">
    <source>
        <dbReference type="ARBA" id="ARBA00022553"/>
    </source>
</evidence>
<dbReference type="PANTHER" id="PTHR43047">
    <property type="entry name" value="TWO-COMPONENT HISTIDINE PROTEIN KINASE"/>
    <property type="match status" value="1"/>
</dbReference>
<dbReference type="Pfam" id="PF02518">
    <property type="entry name" value="HATPase_c"/>
    <property type="match status" value="1"/>
</dbReference>
<dbReference type="EC" id="2.7.13.3" evidence="2"/>
<dbReference type="CDD" id="cd16922">
    <property type="entry name" value="HATPase_EvgS-ArcB-TorS-like"/>
    <property type="match status" value="1"/>
</dbReference>
<dbReference type="Gene3D" id="3.30.565.10">
    <property type="entry name" value="Histidine kinase-like ATPase, C-terminal domain"/>
    <property type="match status" value="1"/>
</dbReference>
<feature type="domain" description="Histidine kinase" evidence="9">
    <location>
        <begin position="369"/>
        <end position="591"/>
    </location>
</feature>
<evidence type="ECO:0000259" key="10">
    <source>
        <dbReference type="PROSITE" id="PS50110"/>
    </source>
</evidence>
<dbReference type="SMART" id="SM00448">
    <property type="entry name" value="REC"/>
    <property type="match status" value="1"/>
</dbReference>
<dbReference type="Gene3D" id="6.10.340.10">
    <property type="match status" value="1"/>
</dbReference>
<dbReference type="InterPro" id="IPR036890">
    <property type="entry name" value="HATPase_C_sf"/>
</dbReference>
<dbReference type="SMART" id="SM00387">
    <property type="entry name" value="HATPase_c"/>
    <property type="match status" value="1"/>
</dbReference>
<dbReference type="SUPFAM" id="SSF52172">
    <property type="entry name" value="CheY-like"/>
    <property type="match status" value="1"/>
</dbReference>
<keyword evidence="3 6" id="KW-0597">Phosphoprotein</keyword>
<feature type="modified residue" description="4-aspartylphosphate" evidence="6">
    <location>
        <position position="661"/>
    </location>
</feature>
<dbReference type="EMBL" id="CP060139">
    <property type="protein sequence ID" value="QNR24096.1"/>
    <property type="molecule type" value="Genomic_DNA"/>
</dbReference>
<dbReference type="InterPro" id="IPR036097">
    <property type="entry name" value="HisK_dim/P_sf"/>
</dbReference>
<dbReference type="PROSITE" id="PS50109">
    <property type="entry name" value="HIS_KIN"/>
    <property type="match status" value="1"/>
</dbReference>
<dbReference type="InterPro" id="IPR003661">
    <property type="entry name" value="HisK_dim/P_dom"/>
</dbReference>
<dbReference type="Gene3D" id="1.10.287.130">
    <property type="match status" value="1"/>
</dbReference>
<name>A0A7H0VEE8_9FLAO</name>
<evidence type="ECO:0000256" key="1">
    <source>
        <dbReference type="ARBA" id="ARBA00000085"/>
    </source>
</evidence>
<dbReference type="Pfam" id="PF00072">
    <property type="entry name" value="Response_reg"/>
    <property type="match status" value="1"/>
</dbReference>
<accession>A0A7H0VEE8</accession>
<dbReference type="SUPFAM" id="SSF47384">
    <property type="entry name" value="Homodimeric domain of signal transducing histidine kinase"/>
    <property type="match status" value="1"/>
</dbReference>
<evidence type="ECO:0000313" key="12">
    <source>
        <dbReference type="Proteomes" id="UP000516305"/>
    </source>
</evidence>
<dbReference type="CDD" id="cd17546">
    <property type="entry name" value="REC_hyHK_CKI1_RcsC-like"/>
    <property type="match status" value="1"/>
</dbReference>
<feature type="transmembrane region" description="Helical" evidence="8">
    <location>
        <begin position="12"/>
        <end position="30"/>
    </location>
</feature>
<feature type="coiled-coil region" evidence="7">
    <location>
        <begin position="328"/>
        <end position="359"/>
    </location>
</feature>
<keyword evidence="8" id="KW-0472">Membrane</keyword>